<evidence type="ECO:0000256" key="1">
    <source>
        <dbReference type="ARBA" id="ARBA00008857"/>
    </source>
</evidence>
<dbReference type="InterPro" id="IPR013762">
    <property type="entry name" value="Integrase-like_cat_sf"/>
</dbReference>
<gene>
    <name evidence="7" type="ORF">GCM10009710_17540</name>
</gene>
<keyword evidence="8" id="KW-1185">Reference proteome</keyword>
<keyword evidence="2 4" id="KW-0238">DNA-binding</keyword>
<dbReference type="Gene3D" id="1.10.443.10">
    <property type="entry name" value="Intergrase catalytic core"/>
    <property type="match status" value="1"/>
</dbReference>
<dbReference type="InterPro" id="IPR053876">
    <property type="entry name" value="Phage_int_M"/>
</dbReference>
<sequence length="418" mass="47587">MKKTKDKNIRERRRADGSIRGYEVRYRDAEKLNSRGYPVVRGKVFRTLDEARDWQARHQIKVRDGRFISPDRSRTPFGDVADEYLSMRGDDLRNRTQQGYRTILNTWLAEWAARPIDNLTASDVKAVIDAMKNARDKNGDPKPRAVQTRHRVFNLISSVFGFAVEMRYVEVDPTMAFRMNSRSRTRLLGSVNRNRFKGRALTPTEAMSIINALPEGRFRLYALLGYYSGFRAGELAGLRVHNLDPLRGTVQVGETVEDISGVLQPGVPKTEDSRDRVVPIPTPVMKQLIDHVASEGLEQNDYVFAGPNPYFAQKNFYNRQWRAACKEVGFWDADAKRVTVRFHDLRVTFASLRAREGMPPHKLRALMGHSDINTTMNVYVQVFGGDPEDAKFADRIFDLTESGQPVSGADVRRHGHAG</sequence>
<dbReference type="CDD" id="cd01189">
    <property type="entry name" value="INT_ICEBs1_C_like"/>
    <property type="match status" value="1"/>
</dbReference>
<reference evidence="7 8" key="1">
    <citation type="journal article" date="2019" name="Int. J. Syst. Evol. Microbiol.">
        <title>The Global Catalogue of Microorganisms (GCM) 10K type strain sequencing project: providing services to taxonomists for standard genome sequencing and annotation.</title>
        <authorList>
            <consortium name="The Broad Institute Genomics Platform"/>
            <consortium name="The Broad Institute Genome Sequencing Center for Infectious Disease"/>
            <person name="Wu L."/>
            <person name="Ma J."/>
        </authorList>
    </citation>
    <scope>NUCLEOTIDE SEQUENCE [LARGE SCALE GENOMIC DNA]</scope>
    <source>
        <strain evidence="7 8">JCM 13518</strain>
    </source>
</reference>
<dbReference type="PANTHER" id="PTHR30349">
    <property type="entry name" value="PHAGE INTEGRASE-RELATED"/>
    <property type="match status" value="1"/>
</dbReference>
<evidence type="ECO:0000259" key="5">
    <source>
        <dbReference type="PROSITE" id="PS51898"/>
    </source>
</evidence>
<comment type="caution">
    <text evidence="7">The sequence shown here is derived from an EMBL/GenBank/DDBJ whole genome shotgun (WGS) entry which is preliminary data.</text>
</comment>
<dbReference type="SUPFAM" id="SSF56349">
    <property type="entry name" value="DNA breaking-rejoining enzymes"/>
    <property type="match status" value="1"/>
</dbReference>
<evidence type="ECO:0000256" key="4">
    <source>
        <dbReference type="PROSITE-ProRule" id="PRU01248"/>
    </source>
</evidence>
<dbReference type="RefSeq" id="WP_344200180.1">
    <property type="nucleotide sequence ID" value="NZ_BAAAME010000004.1"/>
</dbReference>
<dbReference type="PANTHER" id="PTHR30349:SF64">
    <property type="entry name" value="PROPHAGE INTEGRASE INTD-RELATED"/>
    <property type="match status" value="1"/>
</dbReference>
<evidence type="ECO:0000256" key="3">
    <source>
        <dbReference type="ARBA" id="ARBA00023172"/>
    </source>
</evidence>
<dbReference type="EMBL" id="BAAAME010000004">
    <property type="protein sequence ID" value="GAA1737814.1"/>
    <property type="molecule type" value="Genomic_DNA"/>
</dbReference>
<evidence type="ECO:0000256" key="2">
    <source>
        <dbReference type="ARBA" id="ARBA00023125"/>
    </source>
</evidence>
<dbReference type="Pfam" id="PF00589">
    <property type="entry name" value="Phage_integrase"/>
    <property type="match status" value="1"/>
</dbReference>
<evidence type="ECO:0000313" key="8">
    <source>
        <dbReference type="Proteomes" id="UP001501057"/>
    </source>
</evidence>
<dbReference type="Gene3D" id="1.10.150.130">
    <property type="match status" value="1"/>
</dbReference>
<dbReference type="InterPro" id="IPR011010">
    <property type="entry name" value="DNA_brk_join_enz"/>
</dbReference>
<feature type="domain" description="Core-binding (CB)" evidence="6">
    <location>
        <begin position="75"/>
        <end position="164"/>
    </location>
</feature>
<keyword evidence="3" id="KW-0233">DNA recombination</keyword>
<feature type="domain" description="Tyr recombinase" evidence="5">
    <location>
        <begin position="196"/>
        <end position="395"/>
    </location>
</feature>
<dbReference type="Pfam" id="PF22022">
    <property type="entry name" value="Phage_int_M"/>
    <property type="match status" value="1"/>
</dbReference>
<dbReference type="InterPro" id="IPR044068">
    <property type="entry name" value="CB"/>
</dbReference>
<dbReference type="InterPro" id="IPR050090">
    <property type="entry name" value="Tyrosine_recombinase_XerCD"/>
</dbReference>
<evidence type="ECO:0000259" key="6">
    <source>
        <dbReference type="PROSITE" id="PS51900"/>
    </source>
</evidence>
<comment type="similarity">
    <text evidence="1">Belongs to the 'phage' integrase family.</text>
</comment>
<dbReference type="InterPro" id="IPR002104">
    <property type="entry name" value="Integrase_catalytic"/>
</dbReference>
<dbReference type="PROSITE" id="PS51898">
    <property type="entry name" value="TYR_RECOMBINASE"/>
    <property type="match status" value="1"/>
</dbReference>
<protein>
    <submittedName>
        <fullName evidence="7">Tyrosine-type recombinase/integrase</fullName>
    </submittedName>
</protein>
<dbReference type="Proteomes" id="UP001501057">
    <property type="component" value="Unassembled WGS sequence"/>
</dbReference>
<organism evidence="7 8">
    <name type="scientific">Aeromicrobium alkaliterrae</name>
    <dbReference type="NCBI Taxonomy" id="302168"/>
    <lineage>
        <taxon>Bacteria</taxon>
        <taxon>Bacillati</taxon>
        <taxon>Actinomycetota</taxon>
        <taxon>Actinomycetes</taxon>
        <taxon>Propionibacteriales</taxon>
        <taxon>Nocardioidaceae</taxon>
        <taxon>Aeromicrobium</taxon>
    </lineage>
</organism>
<accession>A0ABN2JSV3</accession>
<proteinExistence type="inferred from homology"/>
<evidence type="ECO:0000313" key="7">
    <source>
        <dbReference type="EMBL" id="GAA1737814.1"/>
    </source>
</evidence>
<name>A0ABN2JSV3_9ACTN</name>
<dbReference type="PROSITE" id="PS51900">
    <property type="entry name" value="CB"/>
    <property type="match status" value="1"/>
</dbReference>
<dbReference type="InterPro" id="IPR010998">
    <property type="entry name" value="Integrase_recombinase_N"/>
</dbReference>